<dbReference type="VEuPathDB" id="FungiDB:yc1106_00725"/>
<sequence>MSTKTALKAAKAAIGAKDWDEAKNQATAVISKDPNNYFAYLFLGRANHGLNMFEDAAKAYYAATKIKPEDPQAWLGLRGMYEGLKGAKVDENTDVGLALAQIYMDLDDIQKSQSAIDKLVDHARAHGTKMQYARALSTQLPSSPVYKYLEGRIPDPSKTYMRVAEIHETQEAATIKRLVEERRLRVGATLEGTTTSVKREVYSSSPLEDIYEQAINWTRDDELRREYEEKLLARAYDTLMVLPAGEKAEKREKVMKLAHDMVVIKHPNLLAWTIELEWWSGMEVEAH</sequence>
<proteinExistence type="predicted"/>
<keyword evidence="5" id="KW-1185">Reference proteome</keyword>
<evidence type="ECO:0000256" key="3">
    <source>
        <dbReference type="PROSITE-ProRule" id="PRU00339"/>
    </source>
</evidence>
<dbReference type="InterPro" id="IPR039226">
    <property type="entry name" value="Ski3/TTC37"/>
</dbReference>
<evidence type="ECO:0000313" key="5">
    <source>
        <dbReference type="Proteomes" id="UP001056012"/>
    </source>
</evidence>
<dbReference type="SMART" id="SM00028">
    <property type="entry name" value="TPR"/>
    <property type="match status" value="2"/>
</dbReference>
<dbReference type="InterPro" id="IPR019734">
    <property type="entry name" value="TPR_rpt"/>
</dbReference>
<dbReference type="PANTHER" id="PTHR15704:SF7">
    <property type="entry name" value="SUPERKILLER COMPLEX PROTEIN 3"/>
    <property type="match status" value="1"/>
</dbReference>
<dbReference type="GO" id="GO:0055087">
    <property type="term" value="C:Ski complex"/>
    <property type="evidence" value="ECO:0007669"/>
    <property type="project" value="InterPro"/>
</dbReference>
<dbReference type="InterPro" id="IPR040962">
    <property type="entry name" value="TPR_22"/>
</dbReference>
<dbReference type="OrthoDB" id="421075at2759"/>
<dbReference type="AlphaFoldDB" id="A0A9Q8YZZ8"/>
<dbReference type="InterPro" id="IPR011990">
    <property type="entry name" value="TPR-like_helical_dom_sf"/>
</dbReference>
<dbReference type="PANTHER" id="PTHR15704">
    <property type="entry name" value="SUPERKILLER 3 PROTEIN-RELATED"/>
    <property type="match status" value="1"/>
</dbReference>
<name>A0A9Q8YZZ8_CURCL</name>
<dbReference type="Proteomes" id="UP001056012">
    <property type="component" value="Chromosome 1"/>
</dbReference>
<evidence type="ECO:0000256" key="1">
    <source>
        <dbReference type="ARBA" id="ARBA00022737"/>
    </source>
</evidence>
<protein>
    <submittedName>
        <fullName evidence="4">Superkiller protein 3</fullName>
    </submittedName>
</protein>
<evidence type="ECO:0000256" key="2">
    <source>
        <dbReference type="ARBA" id="ARBA00022803"/>
    </source>
</evidence>
<dbReference type="Pfam" id="PF18833">
    <property type="entry name" value="TPR_22"/>
    <property type="match status" value="1"/>
</dbReference>
<reference evidence="4" key="1">
    <citation type="submission" date="2021-12" db="EMBL/GenBank/DDBJ databases">
        <title>Curvularia clavata genome.</title>
        <authorList>
            <person name="Cao Y."/>
        </authorList>
    </citation>
    <scope>NUCLEOTIDE SEQUENCE</scope>
    <source>
        <strain evidence="4">Yc1106</strain>
    </source>
</reference>
<dbReference type="GO" id="GO:0006401">
    <property type="term" value="P:RNA catabolic process"/>
    <property type="evidence" value="ECO:0007669"/>
    <property type="project" value="InterPro"/>
</dbReference>
<gene>
    <name evidence="4" type="ORF">yc1106_00725</name>
</gene>
<keyword evidence="1" id="KW-0677">Repeat</keyword>
<dbReference type="SUPFAM" id="SSF48452">
    <property type="entry name" value="TPR-like"/>
    <property type="match status" value="1"/>
</dbReference>
<dbReference type="EMBL" id="CP089274">
    <property type="protein sequence ID" value="USP73451.1"/>
    <property type="molecule type" value="Genomic_DNA"/>
</dbReference>
<feature type="repeat" description="TPR" evidence="3">
    <location>
        <begin position="37"/>
        <end position="70"/>
    </location>
</feature>
<evidence type="ECO:0000313" key="4">
    <source>
        <dbReference type="EMBL" id="USP73451.1"/>
    </source>
</evidence>
<dbReference type="Pfam" id="PF14559">
    <property type="entry name" value="TPR_19"/>
    <property type="match status" value="1"/>
</dbReference>
<organism evidence="4 5">
    <name type="scientific">Curvularia clavata</name>
    <dbReference type="NCBI Taxonomy" id="95742"/>
    <lineage>
        <taxon>Eukaryota</taxon>
        <taxon>Fungi</taxon>
        <taxon>Dikarya</taxon>
        <taxon>Ascomycota</taxon>
        <taxon>Pezizomycotina</taxon>
        <taxon>Dothideomycetes</taxon>
        <taxon>Pleosporomycetidae</taxon>
        <taxon>Pleosporales</taxon>
        <taxon>Pleosporineae</taxon>
        <taxon>Pleosporaceae</taxon>
        <taxon>Curvularia</taxon>
    </lineage>
</organism>
<dbReference type="PROSITE" id="PS50005">
    <property type="entry name" value="TPR"/>
    <property type="match status" value="1"/>
</dbReference>
<keyword evidence="2 3" id="KW-0802">TPR repeat</keyword>
<accession>A0A9Q8YZZ8</accession>
<dbReference type="Gene3D" id="1.25.40.10">
    <property type="entry name" value="Tetratricopeptide repeat domain"/>
    <property type="match status" value="1"/>
</dbReference>